<sequence length="174" mass="18974">MCSQNLRISIIGNVCKKLHGQWYVVHTYTSLSLNVPTTTFYYKLVLFTLGLFGDSRLRDSLAGSLLFFSEAQRVNILWERNSVLASPVSACGVRNVSRAVTVETGLVGEAKVSAPAIPAVVLRDRVSYSGQASARVERGSGGPIAVRSSLQSVHSQRCTHTARSSRARNEKVFT</sequence>
<keyword evidence="2" id="KW-1185">Reference proteome</keyword>
<protein>
    <submittedName>
        <fullName evidence="1">Uncharacterized protein</fullName>
    </submittedName>
</protein>
<dbReference type="EMBL" id="CAJOBZ010000008">
    <property type="protein sequence ID" value="CAF4820328.1"/>
    <property type="molecule type" value="Genomic_DNA"/>
</dbReference>
<comment type="caution">
    <text evidence="1">The sequence shown here is derived from an EMBL/GenBank/DDBJ whole genome shotgun (WGS) entry which is preliminary data.</text>
</comment>
<dbReference type="Proteomes" id="UP000663880">
    <property type="component" value="Unassembled WGS sequence"/>
</dbReference>
<evidence type="ECO:0000313" key="1">
    <source>
        <dbReference type="EMBL" id="CAF4820328.1"/>
    </source>
</evidence>
<evidence type="ECO:0000313" key="2">
    <source>
        <dbReference type="Proteomes" id="UP000663880"/>
    </source>
</evidence>
<organism evidence="1 2">
    <name type="scientific">Pieris macdunnoughi</name>
    <dbReference type="NCBI Taxonomy" id="345717"/>
    <lineage>
        <taxon>Eukaryota</taxon>
        <taxon>Metazoa</taxon>
        <taxon>Ecdysozoa</taxon>
        <taxon>Arthropoda</taxon>
        <taxon>Hexapoda</taxon>
        <taxon>Insecta</taxon>
        <taxon>Pterygota</taxon>
        <taxon>Neoptera</taxon>
        <taxon>Endopterygota</taxon>
        <taxon>Lepidoptera</taxon>
        <taxon>Glossata</taxon>
        <taxon>Ditrysia</taxon>
        <taxon>Papilionoidea</taxon>
        <taxon>Pieridae</taxon>
        <taxon>Pierinae</taxon>
        <taxon>Pieris</taxon>
    </lineage>
</organism>
<name>A0A821Q9V9_9NEOP</name>
<accession>A0A821Q9V9</accession>
<gene>
    <name evidence="1" type="ORF">PMACD_LOCUS4558</name>
</gene>
<dbReference type="OrthoDB" id="10624838at2759"/>
<proteinExistence type="predicted"/>
<dbReference type="AlphaFoldDB" id="A0A821Q9V9"/>
<reference evidence="1" key="1">
    <citation type="submission" date="2021-02" db="EMBL/GenBank/DDBJ databases">
        <authorList>
            <person name="Steward A R."/>
        </authorList>
    </citation>
    <scope>NUCLEOTIDE SEQUENCE</scope>
</reference>